<dbReference type="AlphaFoldDB" id="A0A4R3MPW9"/>
<dbReference type="RefSeq" id="WP_132249352.1">
    <property type="nucleotide sequence ID" value="NZ_SMAL01000001.1"/>
</dbReference>
<feature type="transmembrane region" description="Helical" evidence="1">
    <location>
        <begin position="25"/>
        <end position="50"/>
    </location>
</feature>
<dbReference type="Pfam" id="PF07963">
    <property type="entry name" value="N_methyl"/>
    <property type="match status" value="1"/>
</dbReference>
<evidence type="ECO:0000256" key="1">
    <source>
        <dbReference type="SAM" id="Phobius"/>
    </source>
</evidence>
<keyword evidence="3" id="KW-1185">Reference proteome</keyword>
<dbReference type="NCBIfam" id="TIGR02532">
    <property type="entry name" value="IV_pilin_GFxxxE"/>
    <property type="match status" value="1"/>
</dbReference>
<proteinExistence type="predicted"/>
<evidence type="ECO:0000313" key="2">
    <source>
        <dbReference type="EMBL" id="TCT16902.1"/>
    </source>
</evidence>
<dbReference type="EMBL" id="SMAL01000001">
    <property type="protein sequence ID" value="TCT16902.1"/>
    <property type="molecule type" value="Genomic_DNA"/>
</dbReference>
<dbReference type="InterPro" id="IPR012902">
    <property type="entry name" value="N_methyl_site"/>
</dbReference>
<keyword evidence="1" id="KW-0812">Transmembrane</keyword>
<accession>A0A4R3MPW9</accession>
<name>A0A4R3MPW9_9FIRM</name>
<keyword evidence="1" id="KW-1133">Transmembrane helix</keyword>
<evidence type="ECO:0000313" key="3">
    <source>
        <dbReference type="Proteomes" id="UP000294902"/>
    </source>
</evidence>
<dbReference type="Proteomes" id="UP000294902">
    <property type="component" value="Unassembled WGS sequence"/>
</dbReference>
<reference evidence="2 3" key="1">
    <citation type="submission" date="2019-03" db="EMBL/GenBank/DDBJ databases">
        <title>Genomic Encyclopedia of Type Strains, Phase IV (KMG-IV): sequencing the most valuable type-strain genomes for metagenomic binning, comparative biology and taxonomic classification.</title>
        <authorList>
            <person name="Goeker M."/>
        </authorList>
    </citation>
    <scope>NUCLEOTIDE SEQUENCE [LARGE SCALE GENOMIC DNA]</scope>
    <source>
        <strain evidence="2 3">DSM 24629</strain>
    </source>
</reference>
<protein>
    <submittedName>
        <fullName evidence="2">Prepilin-type N-terminal cleavage/methylation domain-containing protein</fullName>
    </submittedName>
</protein>
<sequence>MIKCKNKNNNCINNNRNFNYKNQNAGVTLIEIIVALAIISIIMIPVFGLLNHSFMMVIDSRRTMEASNIAQQIVEERYMESRDLTVQPPLQGINKDWLSNSDFDYLMNQKDFWIVEEIEREGRIIKLLIRIYNDNNETKLLAQIESRFIWLFEEGGS</sequence>
<organism evidence="2 3">
    <name type="scientific">Natranaerovirga pectinivora</name>
    <dbReference type="NCBI Taxonomy" id="682400"/>
    <lineage>
        <taxon>Bacteria</taxon>
        <taxon>Bacillati</taxon>
        <taxon>Bacillota</taxon>
        <taxon>Clostridia</taxon>
        <taxon>Lachnospirales</taxon>
        <taxon>Natranaerovirgaceae</taxon>
        <taxon>Natranaerovirga</taxon>
    </lineage>
</organism>
<comment type="caution">
    <text evidence="2">The sequence shown here is derived from an EMBL/GenBank/DDBJ whole genome shotgun (WGS) entry which is preliminary data.</text>
</comment>
<gene>
    <name evidence="2" type="ORF">EDC18_101198</name>
</gene>
<keyword evidence="1" id="KW-0472">Membrane</keyword>